<organism evidence="4 5">
    <name type="scientific">Victivallis vadensis</name>
    <dbReference type="NCBI Taxonomy" id="172901"/>
    <lineage>
        <taxon>Bacteria</taxon>
        <taxon>Pseudomonadati</taxon>
        <taxon>Lentisphaerota</taxon>
        <taxon>Lentisphaeria</taxon>
        <taxon>Victivallales</taxon>
        <taxon>Victivallaceae</taxon>
        <taxon>Victivallis</taxon>
    </lineage>
</organism>
<dbReference type="SUPFAM" id="SSF51445">
    <property type="entry name" value="(Trans)glycosidases"/>
    <property type="match status" value="1"/>
</dbReference>
<dbReference type="Proteomes" id="UP000245959">
    <property type="component" value="Unassembled WGS sequence"/>
</dbReference>
<dbReference type="AlphaFoldDB" id="A0A2U1ACI2"/>
<evidence type="ECO:0000256" key="1">
    <source>
        <dbReference type="ARBA" id="ARBA00022801"/>
    </source>
</evidence>
<dbReference type="EMBL" id="QEKH01000053">
    <property type="protein sequence ID" value="PVY33295.1"/>
    <property type="molecule type" value="Genomic_DNA"/>
</dbReference>
<dbReference type="GO" id="GO:0005975">
    <property type="term" value="P:carbohydrate metabolic process"/>
    <property type="evidence" value="ECO:0007669"/>
    <property type="project" value="InterPro"/>
</dbReference>
<comment type="caution">
    <text evidence="4">The sequence shown here is derived from an EMBL/GenBank/DDBJ whole genome shotgun (WGS) entry which is preliminary data.</text>
</comment>
<dbReference type="Pfam" id="PF02449">
    <property type="entry name" value="Glyco_hydro_42"/>
    <property type="match status" value="1"/>
</dbReference>
<reference evidence="4 5" key="1">
    <citation type="submission" date="2018-04" db="EMBL/GenBank/DDBJ databases">
        <title>Genomic Encyclopedia of Type Strains, Phase IV (KMG-IV): sequencing the most valuable type-strain genomes for metagenomic binning, comparative biology and taxonomic classification.</title>
        <authorList>
            <person name="Goeker M."/>
        </authorList>
    </citation>
    <scope>NUCLEOTIDE SEQUENCE [LARGE SCALE GENOMIC DNA]</scope>
    <source>
        <strain evidence="4 5">DSM 14823</strain>
    </source>
</reference>
<dbReference type="InterPro" id="IPR017853">
    <property type="entry name" value="GH"/>
</dbReference>
<feature type="domain" description="Glycoside hydrolase family 42 N-terminal" evidence="3">
    <location>
        <begin position="458"/>
        <end position="566"/>
    </location>
</feature>
<dbReference type="OrthoDB" id="9760450at2"/>
<protein>
    <submittedName>
        <fullName evidence="4">Beta-galactosidase-like protein</fullName>
    </submittedName>
</protein>
<evidence type="ECO:0000259" key="3">
    <source>
        <dbReference type="Pfam" id="PF02449"/>
    </source>
</evidence>
<dbReference type="GO" id="GO:0009341">
    <property type="term" value="C:beta-galactosidase complex"/>
    <property type="evidence" value="ECO:0007669"/>
    <property type="project" value="InterPro"/>
</dbReference>
<evidence type="ECO:0000256" key="2">
    <source>
        <dbReference type="ARBA" id="ARBA00023295"/>
    </source>
</evidence>
<dbReference type="RefSeq" id="WP_116885971.1">
    <property type="nucleotide sequence ID" value="NZ_CABMMC010000057.1"/>
</dbReference>
<proteinExistence type="predicted"/>
<keyword evidence="5" id="KW-1185">Reference proteome</keyword>
<dbReference type="GeneID" id="78297233"/>
<keyword evidence="1" id="KW-0378">Hydrolase</keyword>
<dbReference type="Gene3D" id="3.20.20.80">
    <property type="entry name" value="Glycosidases"/>
    <property type="match status" value="1"/>
</dbReference>
<sequence length="685" mass="76340">MKFYPYVFTLFLLAGLYAADPLRIDPAAARLEQANATASVAGGALTIDFTPELEWPHAELHGKWDLSPYRELSAVFRNNGDSLIRLEWRISTPGGNWQKDSLTARIPLLPGEKKRVAIPLLRKASARDAFQLHGMKSIPVEIPAQSGIDVSNVVKMEFILPRGNRPRSVTVDSLTVSGEFRPVNRSLLPLLDRFGQYRHADWPGKTKSLNELKAAAEAEARELENNPAPAEWNRYGGWKNGPQLEATGAFRTARHDGRWTLVDPDGRLFFSIGMNHVNIGGVHSSTPLLRRNGWFEELPTPNETVNWPFYFVRYIYSGDYSGNYAPGFSFVMHNLQLKYGKDWLRKAGELAPRRLKSWGFNTLANWSDPQLCAARQLPYTVGVALAGSGARVIGGGAWKVGSVWDVYDPKFPQHVDNCVRGAGKIAASPWCIGLFVDNELHWSADLAGIAFASGPEQPAKQALVRLLRQRYRNDLAALNRAWGTSFTGWEQLAAARKLPDPARAAADFDAFYTQTAETYFRTVRDSIRKQWPGRLYLGARLAQYTPLTWAAAARYCDVISLNHYSGNVDGIAVAEQFDAPVIATEFHFGATDRGMFGGGVVEVANQSERAASYRNYLESALKHPRFVGAHYFQYVDQPVTGRIFDGENYNIGFLDVADRPYPELVEAARAVADSMYRTRFGGEPK</sequence>
<dbReference type="GO" id="GO:0004565">
    <property type="term" value="F:beta-galactosidase activity"/>
    <property type="evidence" value="ECO:0007669"/>
    <property type="project" value="InterPro"/>
</dbReference>
<evidence type="ECO:0000313" key="4">
    <source>
        <dbReference type="EMBL" id="PVY33295.1"/>
    </source>
</evidence>
<accession>A0A2U1ACI2</accession>
<dbReference type="Gene3D" id="2.60.120.430">
    <property type="entry name" value="Galactose-binding lectin"/>
    <property type="match status" value="1"/>
</dbReference>
<gene>
    <name evidence="4" type="ORF">C8D82_1537</name>
</gene>
<dbReference type="InterPro" id="IPR013529">
    <property type="entry name" value="Glyco_hydro_42_N"/>
</dbReference>
<keyword evidence="2" id="KW-0326">Glycosidase</keyword>
<name>A0A2U1ACI2_9BACT</name>
<evidence type="ECO:0000313" key="5">
    <source>
        <dbReference type="Proteomes" id="UP000245959"/>
    </source>
</evidence>